<proteinExistence type="predicted"/>
<dbReference type="PANTHER" id="PTHR31195">
    <property type="entry name" value="GEO02494P1"/>
    <property type="match status" value="1"/>
</dbReference>
<dbReference type="PANTHER" id="PTHR31195:SF2">
    <property type="entry name" value="GEO02494P1"/>
    <property type="match status" value="1"/>
</dbReference>
<keyword evidence="2" id="KW-0472">Membrane</keyword>
<keyword evidence="5" id="KW-1185">Reference proteome</keyword>
<dbReference type="InterPro" id="IPR027911">
    <property type="entry name" value="DUF4604"/>
</dbReference>
<evidence type="ECO:0000313" key="4">
    <source>
        <dbReference type="EMBL" id="KAK0425582.1"/>
    </source>
</evidence>
<dbReference type="AlphaFoldDB" id="A0AA39M945"/>
<reference evidence="4" key="1">
    <citation type="submission" date="2023-06" db="EMBL/GenBank/DDBJ databases">
        <title>Genomic analysis of the entomopathogenic nematode Steinernema hermaphroditum.</title>
        <authorList>
            <person name="Schwarz E.M."/>
            <person name="Heppert J.K."/>
            <person name="Baniya A."/>
            <person name="Schwartz H.T."/>
            <person name="Tan C.-H."/>
            <person name="Antoshechkin I."/>
            <person name="Sternberg P.W."/>
            <person name="Goodrich-Blair H."/>
            <person name="Dillman A.R."/>
        </authorList>
    </citation>
    <scope>NUCLEOTIDE SEQUENCE</scope>
    <source>
        <strain evidence="4">PS9179</strain>
        <tissue evidence="4">Whole animal</tissue>
    </source>
</reference>
<keyword evidence="2" id="KW-0812">Transmembrane</keyword>
<comment type="caution">
    <text evidence="4">The sequence shown here is derived from an EMBL/GenBank/DDBJ whole genome shotgun (WGS) entry which is preliminary data.</text>
</comment>
<dbReference type="InterPro" id="IPR040219">
    <property type="entry name" value="KIAA1143-like"/>
</dbReference>
<feature type="compositionally biased region" description="Basic and acidic residues" evidence="1">
    <location>
        <begin position="81"/>
        <end position="107"/>
    </location>
</feature>
<evidence type="ECO:0000256" key="1">
    <source>
        <dbReference type="SAM" id="MobiDB-lite"/>
    </source>
</evidence>
<dbReference type="EMBL" id="JAUCMV010000001">
    <property type="protein sequence ID" value="KAK0425582.1"/>
    <property type="molecule type" value="Genomic_DNA"/>
</dbReference>
<organism evidence="4 5">
    <name type="scientific">Steinernema hermaphroditum</name>
    <dbReference type="NCBI Taxonomy" id="289476"/>
    <lineage>
        <taxon>Eukaryota</taxon>
        <taxon>Metazoa</taxon>
        <taxon>Ecdysozoa</taxon>
        <taxon>Nematoda</taxon>
        <taxon>Chromadorea</taxon>
        <taxon>Rhabditida</taxon>
        <taxon>Tylenchina</taxon>
        <taxon>Panagrolaimomorpha</taxon>
        <taxon>Strongyloidoidea</taxon>
        <taxon>Steinernematidae</taxon>
        <taxon>Steinernema</taxon>
    </lineage>
</organism>
<evidence type="ECO:0000259" key="3">
    <source>
        <dbReference type="Pfam" id="PF15377"/>
    </source>
</evidence>
<evidence type="ECO:0000313" key="5">
    <source>
        <dbReference type="Proteomes" id="UP001175271"/>
    </source>
</evidence>
<feature type="domain" description="DUF4604" evidence="3">
    <location>
        <begin position="13"/>
        <end position="157"/>
    </location>
</feature>
<keyword evidence="2" id="KW-1133">Transmembrane helix</keyword>
<dbReference type="Pfam" id="PF15377">
    <property type="entry name" value="DUF4604"/>
    <property type="match status" value="1"/>
</dbReference>
<feature type="transmembrane region" description="Helical" evidence="2">
    <location>
        <begin position="242"/>
        <end position="267"/>
    </location>
</feature>
<accession>A0AA39M945</accession>
<sequence length="291" mass="33082">MDKKLNYKQKQSIAWVDKGDPPFLQKVKAQLGYQEGSKLEDKLASTSSAHFNEDDREEDDILQLKEEDRPQIVVLNPESDLSQKEFDKEAKKRAEEEDRKLIEEGKITFKKPAPKREAKGDEKDEEDSEKKKSKLAKVQEEEKLKVNTNLLSFGDDEEDDEALKIQLVVALRPPRLPVVLALLEFLEFAIELPVPGAFAERITSPALLGRLAAQCSTPCAMCGWTEEADAPEEELTLKGSELVIFGVVYSFTVLLLVVVFELVMPVVDNPDYPFYNKMPDYRFQRPSPHLI</sequence>
<feature type="region of interest" description="Disordered" evidence="1">
    <location>
        <begin position="36"/>
        <end position="136"/>
    </location>
</feature>
<dbReference type="Proteomes" id="UP001175271">
    <property type="component" value="Unassembled WGS sequence"/>
</dbReference>
<name>A0AA39M945_9BILA</name>
<protein>
    <recommendedName>
        <fullName evidence="3">DUF4604 domain-containing protein</fullName>
    </recommendedName>
</protein>
<evidence type="ECO:0000256" key="2">
    <source>
        <dbReference type="SAM" id="Phobius"/>
    </source>
</evidence>
<gene>
    <name evidence="4" type="ORF">QR680_009272</name>
</gene>